<evidence type="ECO:0000313" key="2">
    <source>
        <dbReference type="Proteomes" id="UP000237466"/>
    </source>
</evidence>
<evidence type="ECO:0000313" key="1">
    <source>
        <dbReference type="EMBL" id="POB50111.1"/>
    </source>
</evidence>
<dbReference type="GO" id="GO:0000287">
    <property type="term" value="F:magnesium ion binding"/>
    <property type="evidence" value="ECO:0007669"/>
    <property type="project" value="TreeGrafter"/>
</dbReference>
<keyword evidence="1" id="KW-0378">Hydrolase</keyword>
<dbReference type="Pfam" id="PF12710">
    <property type="entry name" value="HAD"/>
    <property type="match status" value="1"/>
</dbReference>
<dbReference type="Gene3D" id="3.40.50.1000">
    <property type="entry name" value="HAD superfamily/HAD-like"/>
    <property type="match status" value="1"/>
</dbReference>
<protein>
    <submittedName>
        <fullName evidence="1">HAD-IB family hydrolase</fullName>
    </submittedName>
</protein>
<gene>
    <name evidence="1" type="ORF">CRN52_00615</name>
</gene>
<dbReference type="InterPro" id="IPR036412">
    <property type="entry name" value="HAD-like_sf"/>
</dbReference>
<dbReference type="NCBIfam" id="TIGR01490">
    <property type="entry name" value="HAD-SF-IB-hyp1"/>
    <property type="match status" value="1"/>
</dbReference>
<dbReference type="InterPro" id="IPR023214">
    <property type="entry name" value="HAD_sf"/>
</dbReference>
<dbReference type="PANTHER" id="PTHR43344">
    <property type="entry name" value="PHOSPHOSERINE PHOSPHATASE"/>
    <property type="match status" value="1"/>
</dbReference>
<name>A0A2S3R8S0_VIBVL</name>
<dbReference type="Gene3D" id="1.20.1440.100">
    <property type="entry name" value="SG protein - dephosphorylation function"/>
    <property type="match status" value="1"/>
</dbReference>
<sequence>MTEQKRLRFPSPLTINRYPFRLGIRMHLALFDFDGTITHEDMFSLFLKHSASPQRKWLGRIAIMPFYTLYKLKLLPAHVMRPIASWVAFRGRDAHQLKQLGEHFAAEVIPHYLRVEAMEKLAWHQAKGDRIILVSASLDLYLAPWCQTQGIELLCSEMKIHHTALTGTYLNGDCSKTRKVARVKAHCDIDQYPRIYAYGDTDEDRPMLALADEAYFQWERVAPEG</sequence>
<reference evidence="1 2" key="1">
    <citation type="journal article" date="2018" name="Front. Microbiol.">
        <title>Phylogeny of Vibrio vulnificus from the Analysis of the Core-Genome: Implications for Intra-Species Taxonomy.</title>
        <authorList>
            <person name="Roig F.J."/>
            <person name="Gonzalez-Candelas F."/>
            <person name="Sanjuan E."/>
            <person name="Fouz B."/>
            <person name="Feil E.J."/>
            <person name="Llorens C."/>
            <person name="Baker-Austin C."/>
            <person name="Oliver J.D."/>
            <person name="Danin-Poleg Y."/>
            <person name="Gibas C.J."/>
            <person name="Kashi Y."/>
            <person name="Gulig P.A."/>
            <person name="Morrison S.S."/>
            <person name="Amaro C."/>
        </authorList>
    </citation>
    <scope>NUCLEOTIDE SEQUENCE [LARGE SCALE GENOMIC DNA]</scope>
    <source>
        <strain evidence="1 2">CECT4608</strain>
    </source>
</reference>
<dbReference type="PANTHER" id="PTHR43344:SF14">
    <property type="entry name" value="HAD-IB FAMILY HYDROLASE"/>
    <property type="match status" value="1"/>
</dbReference>
<dbReference type="NCBIfam" id="TIGR01488">
    <property type="entry name" value="HAD-SF-IB"/>
    <property type="match status" value="1"/>
</dbReference>
<dbReference type="GO" id="GO:0036424">
    <property type="term" value="F:L-phosphoserine phosphatase activity"/>
    <property type="evidence" value="ECO:0007669"/>
    <property type="project" value="TreeGrafter"/>
</dbReference>
<dbReference type="CDD" id="cd02612">
    <property type="entry name" value="HAD_PGPPase"/>
    <property type="match status" value="1"/>
</dbReference>
<dbReference type="InterPro" id="IPR006385">
    <property type="entry name" value="HAD_hydro_SerB1"/>
</dbReference>
<dbReference type="GO" id="GO:0006564">
    <property type="term" value="P:L-serine biosynthetic process"/>
    <property type="evidence" value="ECO:0007669"/>
    <property type="project" value="TreeGrafter"/>
</dbReference>
<accession>A0A2S3R8S0</accession>
<comment type="caution">
    <text evidence="1">The sequence shown here is derived from an EMBL/GenBank/DDBJ whole genome shotgun (WGS) entry which is preliminary data.</text>
</comment>
<dbReference type="InterPro" id="IPR050582">
    <property type="entry name" value="HAD-like_SerB"/>
</dbReference>
<organism evidence="1 2">
    <name type="scientific">Vibrio vulnificus</name>
    <dbReference type="NCBI Taxonomy" id="672"/>
    <lineage>
        <taxon>Bacteria</taxon>
        <taxon>Pseudomonadati</taxon>
        <taxon>Pseudomonadota</taxon>
        <taxon>Gammaproteobacteria</taxon>
        <taxon>Vibrionales</taxon>
        <taxon>Vibrionaceae</taxon>
        <taxon>Vibrio</taxon>
    </lineage>
</organism>
<dbReference type="EMBL" id="PDGH01000008">
    <property type="protein sequence ID" value="POB50111.1"/>
    <property type="molecule type" value="Genomic_DNA"/>
</dbReference>
<dbReference type="SUPFAM" id="SSF56784">
    <property type="entry name" value="HAD-like"/>
    <property type="match status" value="1"/>
</dbReference>
<dbReference type="GO" id="GO:0005737">
    <property type="term" value="C:cytoplasm"/>
    <property type="evidence" value="ECO:0007669"/>
    <property type="project" value="TreeGrafter"/>
</dbReference>
<dbReference type="Proteomes" id="UP000237466">
    <property type="component" value="Unassembled WGS sequence"/>
</dbReference>
<proteinExistence type="predicted"/>
<dbReference type="AlphaFoldDB" id="A0A2S3R8S0"/>